<dbReference type="Proteomes" id="UP000315750">
    <property type="component" value="Chromosome"/>
</dbReference>
<feature type="transmembrane region" description="Helical" evidence="1">
    <location>
        <begin position="60"/>
        <end position="80"/>
    </location>
</feature>
<sequence>MKPILHFALLLVLSWCVMTTTHEVGHLVGGYLSGGTLRQAELRPWHLPHSRFSPDPRPLITLWSGPVLGVLVPIALAAIIRRRWGWFVANFCLLANGVYLALAWTTGDQLLDTARLFSAGASRWSVAVFCLGTIGLGYPRFRQSLMEVFKPRTREASDAES</sequence>
<accession>A0A518ALZ2</accession>
<dbReference type="EMBL" id="CP036278">
    <property type="protein sequence ID" value="QDU55750.1"/>
    <property type="molecule type" value="Genomic_DNA"/>
</dbReference>
<keyword evidence="3" id="KW-1185">Reference proteome</keyword>
<reference evidence="2 3" key="1">
    <citation type="submission" date="2019-02" db="EMBL/GenBank/DDBJ databases">
        <title>Deep-cultivation of Planctomycetes and their phenomic and genomic characterization uncovers novel biology.</title>
        <authorList>
            <person name="Wiegand S."/>
            <person name="Jogler M."/>
            <person name="Boedeker C."/>
            <person name="Pinto D."/>
            <person name="Vollmers J."/>
            <person name="Rivas-Marin E."/>
            <person name="Kohn T."/>
            <person name="Peeters S.H."/>
            <person name="Heuer A."/>
            <person name="Rast P."/>
            <person name="Oberbeckmann S."/>
            <person name="Bunk B."/>
            <person name="Jeske O."/>
            <person name="Meyerdierks A."/>
            <person name="Storesund J.E."/>
            <person name="Kallscheuer N."/>
            <person name="Luecker S."/>
            <person name="Lage O.M."/>
            <person name="Pohl T."/>
            <person name="Merkel B.J."/>
            <person name="Hornburger P."/>
            <person name="Mueller R.-W."/>
            <person name="Bruemmer F."/>
            <person name="Labrenz M."/>
            <person name="Spormann A.M."/>
            <person name="Op den Camp H."/>
            <person name="Overmann J."/>
            <person name="Amann R."/>
            <person name="Jetten M.S.M."/>
            <person name="Mascher T."/>
            <person name="Medema M.H."/>
            <person name="Devos D.P."/>
            <person name="Kaster A.-K."/>
            <person name="Ovreas L."/>
            <person name="Rohde M."/>
            <person name="Galperin M.Y."/>
            <person name="Jogler C."/>
        </authorList>
    </citation>
    <scope>NUCLEOTIDE SEQUENCE [LARGE SCALE GENOMIC DNA]</scope>
    <source>
        <strain evidence="2 3">Pan181</strain>
    </source>
</reference>
<organism evidence="2 3">
    <name type="scientific">Aeoliella mucimassa</name>
    <dbReference type="NCBI Taxonomy" id="2527972"/>
    <lineage>
        <taxon>Bacteria</taxon>
        <taxon>Pseudomonadati</taxon>
        <taxon>Planctomycetota</taxon>
        <taxon>Planctomycetia</taxon>
        <taxon>Pirellulales</taxon>
        <taxon>Lacipirellulaceae</taxon>
        <taxon>Aeoliella</taxon>
    </lineage>
</organism>
<keyword evidence="1" id="KW-0472">Membrane</keyword>
<keyword evidence="1" id="KW-0812">Transmembrane</keyword>
<keyword evidence="1" id="KW-1133">Transmembrane helix</keyword>
<dbReference type="AlphaFoldDB" id="A0A518ALZ2"/>
<feature type="transmembrane region" description="Helical" evidence="1">
    <location>
        <begin position="124"/>
        <end position="141"/>
    </location>
</feature>
<gene>
    <name evidence="2" type="ORF">Pan181_19450</name>
</gene>
<evidence type="ECO:0000313" key="2">
    <source>
        <dbReference type="EMBL" id="QDU55750.1"/>
    </source>
</evidence>
<name>A0A518ALZ2_9BACT</name>
<evidence type="ECO:0008006" key="4">
    <source>
        <dbReference type="Google" id="ProtNLM"/>
    </source>
</evidence>
<proteinExistence type="predicted"/>
<evidence type="ECO:0000313" key="3">
    <source>
        <dbReference type="Proteomes" id="UP000315750"/>
    </source>
</evidence>
<dbReference type="KEGG" id="amuc:Pan181_19450"/>
<protein>
    <recommendedName>
        <fullName evidence="4">MraY-like glycosyltransferase</fullName>
    </recommendedName>
</protein>
<feature type="transmembrane region" description="Helical" evidence="1">
    <location>
        <begin position="87"/>
        <end position="104"/>
    </location>
</feature>
<evidence type="ECO:0000256" key="1">
    <source>
        <dbReference type="SAM" id="Phobius"/>
    </source>
</evidence>